<feature type="transmembrane region" description="Helical" evidence="2">
    <location>
        <begin position="132"/>
        <end position="156"/>
    </location>
</feature>
<feature type="transmembrane region" description="Helical" evidence="2">
    <location>
        <begin position="333"/>
        <end position="353"/>
    </location>
</feature>
<feature type="transmembrane region" description="Helical" evidence="2">
    <location>
        <begin position="33"/>
        <end position="54"/>
    </location>
</feature>
<feature type="transmembrane region" description="Helical" evidence="2">
    <location>
        <begin position="292"/>
        <end position="313"/>
    </location>
</feature>
<keyword evidence="2" id="KW-1133">Transmembrane helix</keyword>
<dbReference type="OrthoDB" id="260428at2"/>
<dbReference type="Proteomes" id="UP000319976">
    <property type="component" value="Chromosome"/>
</dbReference>
<evidence type="ECO:0000313" key="4">
    <source>
        <dbReference type="Proteomes" id="UP000319976"/>
    </source>
</evidence>
<gene>
    <name evidence="3" type="ORF">V22_32290</name>
</gene>
<keyword evidence="2" id="KW-0472">Membrane</keyword>
<feature type="transmembrane region" description="Helical" evidence="2">
    <location>
        <begin position="209"/>
        <end position="233"/>
    </location>
</feature>
<evidence type="ECO:0000313" key="3">
    <source>
        <dbReference type="EMBL" id="QDT65965.1"/>
    </source>
</evidence>
<feature type="transmembrane region" description="Helical" evidence="2">
    <location>
        <begin position="177"/>
        <end position="203"/>
    </location>
</feature>
<organism evidence="3 4">
    <name type="scientific">Calycomorphotria hydatis</name>
    <dbReference type="NCBI Taxonomy" id="2528027"/>
    <lineage>
        <taxon>Bacteria</taxon>
        <taxon>Pseudomonadati</taxon>
        <taxon>Planctomycetota</taxon>
        <taxon>Planctomycetia</taxon>
        <taxon>Planctomycetales</taxon>
        <taxon>Planctomycetaceae</taxon>
        <taxon>Calycomorphotria</taxon>
    </lineage>
</organism>
<keyword evidence="2" id="KW-0812">Transmembrane</keyword>
<proteinExistence type="predicted"/>
<evidence type="ECO:0000256" key="1">
    <source>
        <dbReference type="SAM" id="MobiDB-lite"/>
    </source>
</evidence>
<reference evidence="3 4" key="1">
    <citation type="submission" date="2019-02" db="EMBL/GenBank/DDBJ databases">
        <title>Deep-cultivation of Planctomycetes and their phenomic and genomic characterization uncovers novel biology.</title>
        <authorList>
            <person name="Wiegand S."/>
            <person name="Jogler M."/>
            <person name="Boedeker C."/>
            <person name="Pinto D."/>
            <person name="Vollmers J."/>
            <person name="Rivas-Marin E."/>
            <person name="Kohn T."/>
            <person name="Peeters S.H."/>
            <person name="Heuer A."/>
            <person name="Rast P."/>
            <person name="Oberbeckmann S."/>
            <person name="Bunk B."/>
            <person name="Jeske O."/>
            <person name="Meyerdierks A."/>
            <person name="Storesund J.E."/>
            <person name="Kallscheuer N."/>
            <person name="Luecker S."/>
            <person name="Lage O.M."/>
            <person name="Pohl T."/>
            <person name="Merkel B.J."/>
            <person name="Hornburger P."/>
            <person name="Mueller R.-W."/>
            <person name="Bruemmer F."/>
            <person name="Labrenz M."/>
            <person name="Spormann A.M."/>
            <person name="Op den Camp H."/>
            <person name="Overmann J."/>
            <person name="Amann R."/>
            <person name="Jetten M.S.M."/>
            <person name="Mascher T."/>
            <person name="Medema M.H."/>
            <person name="Devos D.P."/>
            <person name="Kaster A.-K."/>
            <person name="Ovreas L."/>
            <person name="Rohde M."/>
            <person name="Galperin M.Y."/>
            <person name="Jogler C."/>
        </authorList>
    </citation>
    <scope>NUCLEOTIDE SEQUENCE [LARGE SCALE GENOMIC DNA]</scope>
    <source>
        <strain evidence="3 4">V22</strain>
    </source>
</reference>
<name>A0A517TC62_9PLAN</name>
<protein>
    <submittedName>
        <fullName evidence="3">Uncharacterized protein</fullName>
    </submittedName>
</protein>
<feature type="region of interest" description="Disordered" evidence="1">
    <location>
        <begin position="397"/>
        <end position="427"/>
    </location>
</feature>
<evidence type="ECO:0000256" key="2">
    <source>
        <dbReference type="SAM" id="Phobius"/>
    </source>
</evidence>
<sequence length="427" mass="46296">MSAPSNRPVDYTYYFPWLRLFRSARIAADPKKLLVASIAVTLLLFGQVLIGSLLTSSVEGNSWSAASTTFPWQGWGIPNFLRTLLASPAEAAQIAGAYLYQLALPMVSVVQPGAELLRMSPTSSVLASSLQFVWAVLVWTFAGSILSRMVALEFAVSERSSIWSTTRFAGKTWLSQLSALLLPISGLGMIALACAMLGLLGLIPVVGPWIVAILFGLAIFAGMTALLILYGLVPGWPMMVAALSVEGSDAFDGFSRSYSYFLGRPWMFLWYVIVAAVFGIVMLSIVDLATETVLLLAYNFISIGGGAGVFEMLDPHGLPGHQSADVAIAGRILSFWIGLFYFFVHGFAVSYFWSSVTIIYFLLRRADDATHFDEVYREQDKNEDQLAPLAGIAATDQPVTEVSHHPTAEGPKEPQVAVNKSDEAPAE</sequence>
<dbReference type="KEGG" id="chya:V22_32290"/>
<feature type="compositionally biased region" description="Basic and acidic residues" evidence="1">
    <location>
        <begin position="402"/>
        <end position="412"/>
    </location>
</feature>
<dbReference type="EMBL" id="CP036316">
    <property type="protein sequence ID" value="QDT65965.1"/>
    <property type="molecule type" value="Genomic_DNA"/>
</dbReference>
<accession>A0A517TC62</accession>
<feature type="transmembrane region" description="Helical" evidence="2">
    <location>
        <begin position="266"/>
        <end position="286"/>
    </location>
</feature>
<dbReference type="AlphaFoldDB" id="A0A517TC62"/>
<dbReference type="RefSeq" id="WP_145264676.1">
    <property type="nucleotide sequence ID" value="NZ_CP036316.1"/>
</dbReference>
<keyword evidence="4" id="KW-1185">Reference proteome</keyword>